<accession>A0A3N2C2Z7</accession>
<dbReference type="SUPFAM" id="SSF51735">
    <property type="entry name" value="NAD(P)-binding Rossmann-fold domains"/>
    <property type="match status" value="1"/>
</dbReference>
<dbReference type="Pfam" id="PF08338">
    <property type="entry name" value="DUF1731"/>
    <property type="match status" value="1"/>
</dbReference>
<dbReference type="AlphaFoldDB" id="A0A3N2C2Z7"/>
<keyword evidence="4" id="KW-1185">Reference proteome</keyword>
<dbReference type="PANTHER" id="PTHR11092:SF0">
    <property type="entry name" value="EPIMERASE FAMILY PROTEIN SDR39U1"/>
    <property type="match status" value="1"/>
</dbReference>
<gene>
    <name evidence="3" type="ORF">EDD42_1968</name>
</gene>
<proteinExistence type="predicted"/>
<dbReference type="Proteomes" id="UP000266915">
    <property type="component" value="Unassembled WGS sequence"/>
</dbReference>
<dbReference type="EMBL" id="RKHL01000001">
    <property type="protein sequence ID" value="ROR81887.1"/>
    <property type="molecule type" value="Genomic_DNA"/>
</dbReference>
<dbReference type="InterPro" id="IPR036291">
    <property type="entry name" value="NAD(P)-bd_dom_sf"/>
</dbReference>
<evidence type="ECO:0000313" key="4">
    <source>
        <dbReference type="Proteomes" id="UP000266915"/>
    </source>
</evidence>
<protein>
    <recommendedName>
        <fullName evidence="5">NAD-dependent epimerase</fullName>
    </recommendedName>
</protein>
<evidence type="ECO:0008006" key="5">
    <source>
        <dbReference type="Google" id="ProtNLM"/>
    </source>
</evidence>
<dbReference type="RefSeq" id="WP_085510903.1">
    <property type="nucleotide sequence ID" value="NZ_FXAP01000001.1"/>
</dbReference>
<organism evidence="3 4">
    <name type="scientific">Plantibacter flavus</name>
    <dbReference type="NCBI Taxonomy" id="150123"/>
    <lineage>
        <taxon>Bacteria</taxon>
        <taxon>Bacillati</taxon>
        <taxon>Actinomycetota</taxon>
        <taxon>Actinomycetes</taxon>
        <taxon>Micrococcales</taxon>
        <taxon>Microbacteriaceae</taxon>
        <taxon>Plantibacter</taxon>
    </lineage>
</organism>
<feature type="domain" description="DUF1731" evidence="2">
    <location>
        <begin position="266"/>
        <end position="315"/>
    </location>
</feature>
<evidence type="ECO:0000259" key="2">
    <source>
        <dbReference type="Pfam" id="PF08338"/>
    </source>
</evidence>
<dbReference type="Pfam" id="PF01370">
    <property type="entry name" value="Epimerase"/>
    <property type="match status" value="1"/>
</dbReference>
<evidence type="ECO:0000259" key="1">
    <source>
        <dbReference type="Pfam" id="PF01370"/>
    </source>
</evidence>
<evidence type="ECO:0000313" key="3">
    <source>
        <dbReference type="EMBL" id="ROR81887.1"/>
    </source>
</evidence>
<dbReference type="PANTHER" id="PTHR11092">
    <property type="entry name" value="SUGAR NUCLEOTIDE EPIMERASE RELATED"/>
    <property type="match status" value="1"/>
</dbReference>
<dbReference type="Gene3D" id="3.40.50.720">
    <property type="entry name" value="NAD(P)-binding Rossmann-like Domain"/>
    <property type="match status" value="1"/>
</dbReference>
<feature type="domain" description="NAD-dependent epimerase/dehydratase" evidence="1">
    <location>
        <begin position="6"/>
        <end position="233"/>
    </location>
</feature>
<comment type="caution">
    <text evidence="3">The sequence shown here is derived from an EMBL/GenBank/DDBJ whole genome shotgun (WGS) entry which is preliminary data.</text>
</comment>
<dbReference type="InterPro" id="IPR001509">
    <property type="entry name" value="Epimerase_deHydtase"/>
</dbReference>
<dbReference type="InterPro" id="IPR013549">
    <property type="entry name" value="DUF1731"/>
</dbReference>
<sequence>MTTERIVVAGASGFIGRRLVESFQADGATVSVIGRGAADARWGDHTGIARLVDGADLLVNLAGKSVNCRYTPSNRAEILRSRVDTTTELARAVRAAASPPPLWINSSTATIYRHADDRPMTEADGEIGSGFSVDVATAWEQAFFADELPGTRRVALRIAIVLGDGGALTPLRWLARLGLGGPQLDGHWPTSRSRRAAGTDHRFGTPGGRQRFSWIHLDDVVGIVRFLRGHPELDGVVNVTSPNPTDNRGFMRTVRYVLGMPLGLPAPRWLLEIGMSVLRTESELVLKSRWAMPERLLQAGYRFEHPTLDPALRDILSDRGLPAHPENS</sequence>
<name>A0A3N2C2Z7_9MICO</name>
<reference evidence="3 4" key="1">
    <citation type="submission" date="2018-11" db="EMBL/GenBank/DDBJ databases">
        <title>Sequencing the genomes of 1000 actinobacteria strains.</title>
        <authorList>
            <person name="Klenk H.-P."/>
        </authorList>
    </citation>
    <scope>NUCLEOTIDE SEQUENCE [LARGE SCALE GENOMIC DNA]</scope>
    <source>
        <strain evidence="3 4">DSM 14012</strain>
    </source>
</reference>